<feature type="non-terminal residue" evidence="1">
    <location>
        <position position="117"/>
    </location>
</feature>
<sequence>MEQNTIVEKILRSMAPKFNYVVYLIEQSNDVTTLSIEELQKDLVMEEVEEEIPVEEGGGEGRILKQLNATSATNLDLIKVLAHIGVLVPDLAYSVCLVARFMERPTEIHIAVVKRIM</sequence>
<reference evidence="1 2" key="2">
    <citation type="journal article" date="2017" name="Front. Plant Sci.">
        <title>Gene Classification and Mining of Molecular Markers Useful in Red Clover (Trifolium pratense) Breeding.</title>
        <authorList>
            <person name="Istvanek J."/>
            <person name="Dluhosova J."/>
            <person name="Dluhos P."/>
            <person name="Patkova L."/>
            <person name="Nedelnik J."/>
            <person name="Repkova J."/>
        </authorList>
    </citation>
    <scope>NUCLEOTIDE SEQUENCE [LARGE SCALE GENOMIC DNA]</scope>
    <source>
        <strain evidence="2">cv. Tatra</strain>
        <tissue evidence="1">Young leaves</tissue>
    </source>
</reference>
<proteinExistence type="predicted"/>
<organism evidence="1 2">
    <name type="scientific">Trifolium pratense</name>
    <name type="common">Red clover</name>
    <dbReference type="NCBI Taxonomy" id="57577"/>
    <lineage>
        <taxon>Eukaryota</taxon>
        <taxon>Viridiplantae</taxon>
        <taxon>Streptophyta</taxon>
        <taxon>Embryophyta</taxon>
        <taxon>Tracheophyta</taxon>
        <taxon>Spermatophyta</taxon>
        <taxon>Magnoliopsida</taxon>
        <taxon>eudicotyledons</taxon>
        <taxon>Gunneridae</taxon>
        <taxon>Pentapetalae</taxon>
        <taxon>rosids</taxon>
        <taxon>fabids</taxon>
        <taxon>Fabales</taxon>
        <taxon>Fabaceae</taxon>
        <taxon>Papilionoideae</taxon>
        <taxon>50 kb inversion clade</taxon>
        <taxon>NPAAA clade</taxon>
        <taxon>Hologalegina</taxon>
        <taxon>IRL clade</taxon>
        <taxon>Trifolieae</taxon>
        <taxon>Trifolium</taxon>
    </lineage>
</organism>
<dbReference type="Proteomes" id="UP000236291">
    <property type="component" value="Unassembled WGS sequence"/>
</dbReference>
<accession>A0A2K3KQP5</accession>
<evidence type="ECO:0000313" key="1">
    <source>
        <dbReference type="EMBL" id="PNX68602.1"/>
    </source>
</evidence>
<dbReference type="AlphaFoldDB" id="A0A2K3KQP5"/>
<comment type="caution">
    <text evidence="1">The sequence shown here is derived from an EMBL/GenBank/DDBJ whole genome shotgun (WGS) entry which is preliminary data.</text>
</comment>
<protein>
    <submittedName>
        <fullName evidence="1">F-box protein</fullName>
    </submittedName>
</protein>
<evidence type="ECO:0000313" key="2">
    <source>
        <dbReference type="Proteomes" id="UP000236291"/>
    </source>
</evidence>
<name>A0A2K3KQP5_TRIPR</name>
<reference evidence="1 2" key="1">
    <citation type="journal article" date="2014" name="Am. J. Bot.">
        <title>Genome assembly and annotation for red clover (Trifolium pratense; Fabaceae).</title>
        <authorList>
            <person name="Istvanek J."/>
            <person name="Jaros M."/>
            <person name="Krenek A."/>
            <person name="Repkova J."/>
        </authorList>
    </citation>
    <scope>NUCLEOTIDE SEQUENCE [LARGE SCALE GENOMIC DNA]</scope>
    <source>
        <strain evidence="2">cv. Tatra</strain>
        <tissue evidence="1">Young leaves</tissue>
    </source>
</reference>
<dbReference type="EMBL" id="ASHM01105887">
    <property type="protein sequence ID" value="PNX68602.1"/>
    <property type="molecule type" value="Genomic_DNA"/>
</dbReference>
<gene>
    <name evidence="1" type="ORF">L195_g056260</name>
</gene>